<proteinExistence type="predicted"/>
<dbReference type="Proteomes" id="UP000247702">
    <property type="component" value="Unassembled WGS sequence"/>
</dbReference>
<feature type="signal peptide" evidence="1">
    <location>
        <begin position="1"/>
        <end position="16"/>
    </location>
</feature>
<accession>A0A2Z6S5F2</accession>
<name>A0A2Z6S5F2_9GLOM</name>
<reference evidence="2 3" key="1">
    <citation type="submission" date="2017-11" db="EMBL/GenBank/DDBJ databases">
        <title>The genome of Rhizophagus clarus HR1 reveals common genetic basis of auxotrophy among arbuscular mycorrhizal fungi.</title>
        <authorList>
            <person name="Kobayashi Y."/>
        </authorList>
    </citation>
    <scope>NUCLEOTIDE SEQUENCE [LARGE SCALE GENOMIC DNA]</scope>
    <source>
        <strain evidence="2 3">HR1</strain>
    </source>
</reference>
<keyword evidence="3" id="KW-1185">Reference proteome</keyword>
<organism evidence="2 3">
    <name type="scientific">Rhizophagus clarus</name>
    <dbReference type="NCBI Taxonomy" id="94130"/>
    <lineage>
        <taxon>Eukaryota</taxon>
        <taxon>Fungi</taxon>
        <taxon>Fungi incertae sedis</taxon>
        <taxon>Mucoromycota</taxon>
        <taxon>Glomeromycotina</taxon>
        <taxon>Glomeromycetes</taxon>
        <taxon>Glomerales</taxon>
        <taxon>Glomeraceae</taxon>
        <taxon>Rhizophagus</taxon>
    </lineage>
</organism>
<evidence type="ECO:0000256" key="1">
    <source>
        <dbReference type="SAM" id="SignalP"/>
    </source>
</evidence>
<evidence type="ECO:0000313" key="2">
    <source>
        <dbReference type="EMBL" id="GBC09741.1"/>
    </source>
</evidence>
<feature type="chain" id="PRO_5016247400" evidence="1">
    <location>
        <begin position="17"/>
        <end position="66"/>
    </location>
</feature>
<dbReference type="AlphaFoldDB" id="A0A2Z6S5F2"/>
<evidence type="ECO:0000313" key="3">
    <source>
        <dbReference type="Proteomes" id="UP000247702"/>
    </source>
</evidence>
<sequence length="66" mass="8318">MLFMIFHFIIFARLEIKILEDKRCQSVFDEYGKCEKEYMLRQRILKKLRLNVMTIERKYDRLRKND</sequence>
<protein>
    <submittedName>
        <fullName evidence="2">Uncharacterized protein</fullName>
    </submittedName>
</protein>
<keyword evidence="1" id="KW-0732">Signal</keyword>
<gene>
    <name evidence="2" type="ORF">RclHR1_09080004</name>
</gene>
<dbReference type="EMBL" id="BEXD01004324">
    <property type="protein sequence ID" value="GBC09741.1"/>
    <property type="molecule type" value="Genomic_DNA"/>
</dbReference>
<comment type="caution">
    <text evidence="2">The sequence shown here is derived from an EMBL/GenBank/DDBJ whole genome shotgun (WGS) entry which is preliminary data.</text>
</comment>